<dbReference type="Gene3D" id="3.40.50.720">
    <property type="entry name" value="NAD(P)-binding Rossmann-like Domain"/>
    <property type="match status" value="1"/>
</dbReference>
<dbReference type="SUPFAM" id="SSF51735">
    <property type="entry name" value="NAD(P)-binding Rossmann-fold domains"/>
    <property type="match status" value="1"/>
</dbReference>
<evidence type="ECO:0000256" key="1">
    <source>
        <dbReference type="ARBA" id="ARBA00005125"/>
    </source>
</evidence>
<evidence type="ECO:0000313" key="5">
    <source>
        <dbReference type="Proteomes" id="UP000055702"/>
    </source>
</evidence>
<comment type="similarity">
    <text evidence="2">Belongs to the NAD(P)-dependent epimerase/dehydratase family.</text>
</comment>
<dbReference type="Pfam" id="PF01370">
    <property type="entry name" value="Epimerase"/>
    <property type="match status" value="1"/>
</dbReference>
<evidence type="ECO:0000259" key="3">
    <source>
        <dbReference type="Pfam" id="PF01370"/>
    </source>
</evidence>
<name>A0A106C2N2_SHEFR</name>
<dbReference type="AlphaFoldDB" id="A0A106C2N2"/>
<evidence type="ECO:0000313" key="4">
    <source>
        <dbReference type="EMBL" id="KVX03049.1"/>
    </source>
</evidence>
<dbReference type="InterPro" id="IPR001509">
    <property type="entry name" value="Epimerase_deHydtase"/>
</dbReference>
<reference evidence="4 5" key="1">
    <citation type="submission" date="2016-01" db="EMBL/GenBank/DDBJ databases">
        <title>Draft genome of the antarctic isolate Shewanella frigidimarina Ag06-30.</title>
        <authorList>
            <person name="Parmeciano Di Noto G."/>
            <person name="Vazquez S."/>
            <person name="Mac Cormack W."/>
            <person name="Iriarte A."/>
            <person name="Quiroga C."/>
        </authorList>
    </citation>
    <scope>NUCLEOTIDE SEQUENCE [LARGE SCALE GENOMIC DNA]</scope>
    <source>
        <strain evidence="4 5">Ag06-30</strain>
    </source>
</reference>
<feature type="domain" description="NAD-dependent epimerase/dehydratase" evidence="3">
    <location>
        <begin position="5"/>
        <end position="213"/>
    </location>
</feature>
<proteinExistence type="inferred from homology"/>
<gene>
    <name evidence="4" type="ORF">AWJ07_00260</name>
</gene>
<protein>
    <recommendedName>
        <fullName evidence="3">NAD-dependent epimerase/dehydratase domain-containing protein</fullName>
    </recommendedName>
</protein>
<dbReference type="EMBL" id="LRDC01000001">
    <property type="protein sequence ID" value="KVX03049.1"/>
    <property type="molecule type" value="Genomic_DNA"/>
</dbReference>
<accession>A0A106C2N2</accession>
<dbReference type="PANTHER" id="PTHR43000">
    <property type="entry name" value="DTDP-D-GLUCOSE 4,6-DEHYDRATASE-RELATED"/>
    <property type="match status" value="1"/>
</dbReference>
<dbReference type="RefSeq" id="WP_059743459.1">
    <property type="nucleotide sequence ID" value="NZ_LRDC01000001.1"/>
</dbReference>
<evidence type="ECO:0000256" key="2">
    <source>
        <dbReference type="ARBA" id="ARBA00007637"/>
    </source>
</evidence>
<dbReference type="InterPro" id="IPR036291">
    <property type="entry name" value="NAD(P)-bd_dom_sf"/>
</dbReference>
<comment type="caution">
    <text evidence="4">The sequence shown here is derived from an EMBL/GenBank/DDBJ whole genome shotgun (WGS) entry which is preliminary data.</text>
</comment>
<comment type="pathway">
    <text evidence="1">Bacterial outer membrane biogenesis; LPS O-antigen biosynthesis.</text>
</comment>
<dbReference type="Proteomes" id="UP000055702">
    <property type="component" value="Unassembled WGS sequence"/>
</dbReference>
<organism evidence="4">
    <name type="scientific">Shewanella frigidimarina</name>
    <dbReference type="NCBI Taxonomy" id="56812"/>
    <lineage>
        <taxon>Bacteria</taxon>
        <taxon>Pseudomonadati</taxon>
        <taxon>Pseudomonadota</taxon>
        <taxon>Gammaproteobacteria</taxon>
        <taxon>Alteromonadales</taxon>
        <taxon>Shewanellaceae</taxon>
        <taxon>Shewanella</taxon>
    </lineage>
</organism>
<sequence length="282" mass="31180">MKTKILVTGSEGFLGKAVCRELSTFGYQIVSFDINIDSDIMNSKQILDALNNSHTCIHLAAVSDLYEADENPNKCHEINVIGTRNVALACSQTNTRLLYASTCCAYGNNNQEISDEDSPVSPTELYAETKLQGEKVIENVGGEYSILRLATFYGPNMRSSLATSIFLRKILLGQEIEIHGDGKQTRCYTHVDDIASGIRIVLESVNAPKIINISADTAYSVNDLVEIISEVTGKHPNVKYVNDRAGQIWTSSIKSLRMRDLGWQPKWNLMSGLTDCINHLKS</sequence>